<protein>
    <recommendedName>
        <fullName evidence="3">GxxExxY protein</fullName>
    </recommendedName>
</protein>
<dbReference type="Pfam" id="PF13366">
    <property type="entry name" value="PDDEXK_3"/>
    <property type="match status" value="1"/>
</dbReference>
<dbReference type="AlphaFoldDB" id="A0A2M6WMU4"/>
<dbReference type="InterPro" id="IPR026350">
    <property type="entry name" value="GxxExxY"/>
</dbReference>
<dbReference type="NCBIfam" id="TIGR04256">
    <property type="entry name" value="GxxExxY"/>
    <property type="match status" value="1"/>
</dbReference>
<accession>A0A2M6WMU4</accession>
<sequence length="77" mass="9426">MDHQYGTDDVRCVIDFIIEDKIIIEFKTKDYITKEDYYQVKRYLITLNLELGILVNFRQKRLAPKRVLNSFYYQNKK</sequence>
<name>A0A2M6WMU4_9BACT</name>
<evidence type="ECO:0000313" key="2">
    <source>
        <dbReference type="Proteomes" id="UP000229335"/>
    </source>
</evidence>
<evidence type="ECO:0000313" key="1">
    <source>
        <dbReference type="EMBL" id="PIT94107.1"/>
    </source>
</evidence>
<organism evidence="1 2">
    <name type="scientific">Candidatus Falkowbacteria bacterium CG10_big_fil_rev_8_21_14_0_10_43_11</name>
    <dbReference type="NCBI Taxonomy" id="1974568"/>
    <lineage>
        <taxon>Bacteria</taxon>
        <taxon>Candidatus Falkowiibacteriota</taxon>
    </lineage>
</organism>
<reference evidence="2" key="1">
    <citation type="submission" date="2017-09" db="EMBL/GenBank/DDBJ databases">
        <title>Depth-based differentiation of microbial function through sediment-hosted aquifers and enrichment of novel symbionts in the deep terrestrial subsurface.</title>
        <authorList>
            <person name="Probst A.J."/>
            <person name="Ladd B."/>
            <person name="Jarett J.K."/>
            <person name="Geller-Mcgrath D.E."/>
            <person name="Sieber C.M.K."/>
            <person name="Emerson J.B."/>
            <person name="Anantharaman K."/>
            <person name="Thomas B.C."/>
            <person name="Malmstrom R."/>
            <person name="Stieglmeier M."/>
            <person name="Klingl A."/>
            <person name="Woyke T."/>
            <person name="Ryan C.M."/>
            <person name="Banfield J.F."/>
        </authorList>
    </citation>
    <scope>NUCLEOTIDE SEQUENCE [LARGE SCALE GENOMIC DNA]</scope>
</reference>
<dbReference type="Proteomes" id="UP000229335">
    <property type="component" value="Unassembled WGS sequence"/>
</dbReference>
<comment type="caution">
    <text evidence="1">The sequence shown here is derived from an EMBL/GenBank/DDBJ whole genome shotgun (WGS) entry which is preliminary data.</text>
</comment>
<dbReference type="EMBL" id="PFAS01000007">
    <property type="protein sequence ID" value="PIT94107.1"/>
    <property type="molecule type" value="Genomic_DNA"/>
</dbReference>
<evidence type="ECO:0008006" key="3">
    <source>
        <dbReference type="Google" id="ProtNLM"/>
    </source>
</evidence>
<proteinExistence type="predicted"/>
<gene>
    <name evidence="1" type="ORF">COU00_00665</name>
</gene>